<gene>
    <name evidence="1" type="ORF">CISIN_1g0266481mg</name>
</gene>
<dbReference type="Proteomes" id="UP000027120">
    <property type="component" value="Unassembled WGS sequence"/>
</dbReference>
<organism evidence="1 2">
    <name type="scientific">Citrus sinensis</name>
    <name type="common">Sweet orange</name>
    <name type="synonym">Citrus aurantium var. sinensis</name>
    <dbReference type="NCBI Taxonomy" id="2711"/>
    <lineage>
        <taxon>Eukaryota</taxon>
        <taxon>Viridiplantae</taxon>
        <taxon>Streptophyta</taxon>
        <taxon>Embryophyta</taxon>
        <taxon>Tracheophyta</taxon>
        <taxon>Spermatophyta</taxon>
        <taxon>Magnoliopsida</taxon>
        <taxon>eudicotyledons</taxon>
        <taxon>Gunneridae</taxon>
        <taxon>Pentapetalae</taxon>
        <taxon>rosids</taxon>
        <taxon>malvids</taxon>
        <taxon>Sapindales</taxon>
        <taxon>Rutaceae</taxon>
        <taxon>Aurantioideae</taxon>
        <taxon>Citrus</taxon>
    </lineage>
</organism>
<reference evidence="1 2" key="1">
    <citation type="submission" date="2014-04" db="EMBL/GenBank/DDBJ databases">
        <authorList>
            <consortium name="International Citrus Genome Consortium"/>
            <person name="Gmitter F."/>
            <person name="Chen C."/>
            <person name="Farmerie W."/>
            <person name="Harkins T."/>
            <person name="Desany B."/>
            <person name="Mohiuddin M."/>
            <person name="Kodira C."/>
            <person name="Borodovsky M."/>
            <person name="Lomsadze A."/>
            <person name="Burns P."/>
            <person name="Jenkins J."/>
            <person name="Prochnik S."/>
            <person name="Shu S."/>
            <person name="Chapman J."/>
            <person name="Pitluck S."/>
            <person name="Schmutz J."/>
            <person name="Rokhsar D."/>
        </authorList>
    </citation>
    <scope>NUCLEOTIDE SEQUENCE</scope>
</reference>
<proteinExistence type="predicted"/>
<feature type="non-terminal residue" evidence="1">
    <location>
        <position position="1"/>
    </location>
</feature>
<sequence length="15" mass="1594">QSKVVAPNQYQSGST</sequence>
<name>A0A067F895_CITSI</name>
<keyword evidence="2" id="KW-1185">Reference proteome</keyword>
<dbReference type="EMBL" id="KK784938">
    <property type="protein sequence ID" value="KDO59667.1"/>
    <property type="molecule type" value="Genomic_DNA"/>
</dbReference>
<accession>A0A067F895</accession>
<protein>
    <submittedName>
        <fullName evidence="1">Uncharacterized protein</fullName>
    </submittedName>
</protein>
<evidence type="ECO:0000313" key="1">
    <source>
        <dbReference type="EMBL" id="KDO59667.1"/>
    </source>
</evidence>
<evidence type="ECO:0000313" key="2">
    <source>
        <dbReference type="Proteomes" id="UP000027120"/>
    </source>
</evidence>